<name>A0A3R7F2S7_9BURK</name>
<accession>A0A3R7F2S7</accession>
<evidence type="ECO:0000259" key="13">
    <source>
        <dbReference type="Pfam" id="PF13609"/>
    </source>
</evidence>
<reference evidence="14 15" key="1">
    <citation type="submission" date="2016-07" db="EMBL/GenBank/DDBJ databases">
        <title>Genome analysis of Burkholderia fungorum ES3-20.</title>
        <authorList>
            <person name="Xu D."/>
            <person name="Yao R."/>
            <person name="Zheng S."/>
        </authorList>
    </citation>
    <scope>NUCLEOTIDE SEQUENCE [LARGE SCALE GENOMIC DNA]</scope>
    <source>
        <strain evidence="14 15">ES3-20</strain>
    </source>
</reference>
<dbReference type="RefSeq" id="WP_120349052.1">
    <property type="nucleotide sequence ID" value="NZ_MCAS01000068.1"/>
</dbReference>
<evidence type="ECO:0000256" key="10">
    <source>
        <dbReference type="ARBA" id="ARBA00023237"/>
    </source>
</evidence>
<evidence type="ECO:0000313" key="14">
    <source>
        <dbReference type="EMBL" id="RKF30520.1"/>
    </source>
</evidence>
<dbReference type="GO" id="GO:0034220">
    <property type="term" value="P:monoatomic ion transmembrane transport"/>
    <property type="evidence" value="ECO:0007669"/>
    <property type="project" value="InterPro"/>
</dbReference>
<keyword evidence="3" id="KW-0813">Transport</keyword>
<dbReference type="GO" id="GO:0009279">
    <property type="term" value="C:cell outer membrane"/>
    <property type="evidence" value="ECO:0007669"/>
    <property type="project" value="UniProtKB-SubCell"/>
</dbReference>
<dbReference type="InterPro" id="IPR001702">
    <property type="entry name" value="Porin_Gram-ve"/>
</dbReference>
<dbReference type="GO" id="GO:0046930">
    <property type="term" value="C:pore complex"/>
    <property type="evidence" value="ECO:0007669"/>
    <property type="project" value="UniProtKB-KW"/>
</dbReference>
<evidence type="ECO:0000256" key="12">
    <source>
        <dbReference type="SAM" id="SignalP"/>
    </source>
</evidence>
<dbReference type="GO" id="GO:0015288">
    <property type="term" value="F:porin activity"/>
    <property type="evidence" value="ECO:0007669"/>
    <property type="project" value="UniProtKB-KW"/>
</dbReference>
<sequence>MKRIAFATVAACGMICNGVQAQSSVTLYGLIDEGFNYNSNLNGGRSYALQSGVMQGSRWGLRGAEDLGGGLQAIFMLENGFDLNSGKISQGGLLFGRQAYVGLSSRYGTVTLGRQYDVSADFVGPFEAGNQWAGNVGAHPGDLDNFNNTVRTNNAIKFKSLSYGGFSFGGLYSPGGVAGDATRNQSWSIGAGYSNGPLSLGAGYMNVRNPNLGFFGNATTGTPSAASANSSYPIYSGFMSAHTYQVAAAGGAYTFGPATLGFTYSNVAFKGLGDTTSGPNPSGYSGSVHFNNAEANFRYRLTPSLFAGIAYDYTRGSSVATRTGQNDGATYHQIMTGLDYFLSKRTDVYLIGVYQKASGTDSRNRPAVASINNQSSPSSDDRQALMRVGVRHKF</sequence>
<keyword evidence="5" id="KW-0812">Transmembrane</keyword>
<proteinExistence type="predicted"/>
<dbReference type="InterPro" id="IPR002299">
    <property type="entry name" value="Porin_Neis"/>
</dbReference>
<organism evidence="14 15">
    <name type="scientific">Paraburkholderia fungorum</name>
    <dbReference type="NCBI Taxonomy" id="134537"/>
    <lineage>
        <taxon>Bacteria</taxon>
        <taxon>Pseudomonadati</taxon>
        <taxon>Pseudomonadota</taxon>
        <taxon>Betaproteobacteria</taxon>
        <taxon>Burkholderiales</taxon>
        <taxon>Burkholderiaceae</taxon>
        <taxon>Paraburkholderia</taxon>
    </lineage>
</organism>
<evidence type="ECO:0000256" key="5">
    <source>
        <dbReference type="ARBA" id="ARBA00022692"/>
    </source>
</evidence>
<evidence type="ECO:0000313" key="15">
    <source>
        <dbReference type="Proteomes" id="UP000283709"/>
    </source>
</evidence>
<keyword evidence="9" id="KW-0472">Membrane</keyword>
<dbReference type="AlphaFoldDB" id="A0A3R7F2S7"/>
<gene>
    <name evidence="14" type="ORF">BCY88_12695</name>
</gene>
<comment type="caution">
    <text evidence="14">The sequence shown here is derived from an EMBL/GenBank/DDBJ whole genome shotgun (WGS) entry which is preliminary data.</text>
</comment>
<evidence type="ECO:0000256" key="6">
    <source>
        <dbReference type="ARBA" id="ARBA00022729"/>
    </source>
</evidence>
<evidence type="ECO:0000256" key="4">
    <source>
        <dbReference type="ARBA" id="ARBA00022452"/>
    </source>
</evidence>
<dbReference type="PRINTS" id="PR00182">
    <property type="entry name" value="ECOLNEIPORIN"/>
</dbReference>
<evidence type="ECO:0000256" key="7">
    <source>
        <dbReference type="ARBA" id="ARBA00023065"/>
    </source>
</evidence>
<evidence type="ECO:0000256" key="11">
    <source>
        <dbReference type="SAM" id="MobiDB-lite"/>
    </source>
</evidence>
<dbReference type="PRINTS" id="PR00184">
    <property type="entry name" value="NEISSPPORIN"/>
</dbReference>
<keyword evidence="8" id="KW-0626">Porin</keyword>
<dbReference type="PANTHER" id="PTHR34501:SF9">
    <property type="entry name" value="MAJOR OUTER MEMBRANE PROTEIN P.IA"/>
    <property type="match status" value="1"/>
</dbReference>
<comment type="subunit">
    <text evidence="2">Homotrimer.</text>
</comment>
<feature type="region of interest" description="Disordered" evidence="11">
    <location>
        <begin position="359"/>
        <end position="383"/>
    </location>
</feature>
<evidence type="ECO:0000256" key="8">
    <source>
        <dbReference type="ARBA" id="ARBA00023114"/>
    </source>
</evidence>
<dbReference type="InterPro" id="IPR023614">
    <property type="entry name" value="Porin_dom_sf"/>
</dbReference>
<protein>
    <submittedName>
        <fullName evidence="14">Porin</fullName>
    </submittedName>
</protein>
<dbReference type="Proteomes" id="UP000283709">
    <property type="component" value="Unassembled WGS sequence"/>
</dbReference>
<dbReference type="EMBL" id="MCAS01000068">
    <property type="protein sequence ID" value="RKF30520.1"/>
    <property type="molecule type" value="Genomic_DNA"/>
</dbReference>
<feature type="chain" id="PRO_5018588945" evidence="12">
    <location>
        <begin position="22"/>
        <end position="394"/>
    </location>
</feature>
<evidence type="ECO:0000256" key="2">
    <source>
        <dbReference type="ARBA" id="ARBA00011233"/>
    </source>
</evidence>
<feature type="signal peptide" evidence="12">
    <location>
        <begin position="1"/>
        <end position="21"/>
    </location>
</feature>
<comment type="subcellular location">
    <subcellularLocation>
        <location evidence="1">Cell outer membrane</location>
        <topology evidence="1">Multi-pass membrane protein</topology>
    </subcellularLocation>
</comment>
<feature type="domain" description="Porin" evidence="13">
    <location>
        <begin position="8"/>
        <end position="358"/>
    </location>
</feature>
<dbReference type="InterPro" id="IPR033900">
    <property type="entry name" value="Gram_neg_porin_domain"/>
</dbReference>
<keyword evidence="7" id="KW-0406">Ion transport</keyword>
<dbReference type="CDD" id="cd00342">
    <property type="entry name" value="gram_neg_porins"/>
    <property type="match status" value="1"/>
</dbReference>
<dbReference type="PANTHER" id="PTHR34501">
    <property type="entry name" value="PROTEIN YDDL-RELATED"/>
    <property type="match status" value="1"/>
</dbReference>
<evidence type="ECO:0000256" key="1">
    <source>
        <dbReference type="ARBA" id="ARBA00004571"/>
    </source>
</evidence>
<dbReference type="SUPFAM" id="SSF56935">
    <property type="entry name" value="Porins"/>
    <property type="match status" value="1"/>
</dbReference>
<dbReference type="Gene3D" id="2.40.160.10">
    <property type="entry name" value="Porin"/>
    <property type="match status" value="1"/>
</dbReference>
<dbReference type="Pfam" id="PF13609">
    <property type="entry name" value="Porin_4"/>
    <property type="match status" value="1"/>
</dbReference>
<keyword evidence="10" id="KW-0998">Cell outer membrane</keyword>
<evidence type="ECO:0000256" key="9">
    <source>
        <dbReference type="ARBA" id="ARBA00023136"/>
    </source>
</evidence>
<evidence type="ECO:0000256" key="3">
    <source>
        <dbReference type="ARBA" id="ARBA00022448"/>
    </source>
</evidence>
<keyword evidence="6 12" id="KW-0732">Signal</keyword>
<keyword evidence="4" id="KW-1134">Transmembrane beta strand</keyword>
<dbReference type="InterPro" id="IPR050298">
    <property type="entry name" value="Gram-neg_bact_OMP"/>
</dbReference>
<dbReference type="OrthoDB" id="8982743at2"/>